<keyword evidence="3 6" id="KW-0812">Transmembrane</keyword>
<evidence type="ECO:0000256" key="2">
    <source>
        <dbReference type="ARBA" id="ARBA00009773"/>
    </source>
</evidence>
<comment type="similarity">
    <text evidence="2">Belongs to the autoinducer-2 exporter (AI-2E) (TC 2.A.86) family.</text>
</comment>
<dbReference type="EMBL" id="BGOW01000027">
    <property type="protein sequence ID" value="GBL46816.1"/>
    <property type="molecule type" value="Genomic_DNA"/>
</dbReference>
<dbReference type="InterPro" id="IPR002549">
    <property type="entry name" value="AI-2E-like"/>
</dbReference>
<reference evidence="7 8" key="1">
    <citation type="journal article" date="2019" name="Front. Microbiol.">
        <title>Genomes of Neutrophilic Sulfur-Oxidizing Chemolithoautotrophs Representing 9 Proteobacterial Species From 8 Genera.</title>
        <authorList>
            <person name="Watanabe T."/>
            <person name="Kojima H."/>
            <person name="Umezawa K."/>
            <person name="Hori C."/>
            <person name="Takasuka T.E."/>
            <person name="Kato Y."/>
            <person name="Fukui M."/>
        </authorList>
    </citation>
    <scope>NUCLEOTIDE SEQUENCE [LARGE SCALE GENOMIC DNA]</scope>
    <source>
        <strain evidence="7 8">TTN</strain>
    </source>
</reference>
<gene>
    <name evidence="7" type="ORF">SFMTTN_2641</name>
</gene>
<feature type="transmembrane region" description="Helical" evidence="6">
    <location>
        <begin position="32"/>
        <end position="51"/>
    </location>
</feature>
<accession>A0A401JGR8</accession>
<feature type="transmembrane region" description="Helical" evidence="6">
    <location>
        <begin position="277"/>
        <end position="304"/>
    </location>
</feature>
<dbReference type="Pfam" id="PF01594">
    <property type="entry name" value="AI-2E_transport"/>
    <property type="match status" value="1"/>
</dbReference>
<sequence>MESHPESINAAKDAISTLETHDLTLPPAHETVATHNMALTMLAVIALIFTLDWAQVFVISILLGILFAYTLNPLVAWLELIKIPRILGATLVMLTVVSAGLLCTYALRGEMQTILDQLPKAASKLSSVTSHLQRGQLSNMQKVQIAANEIEKATNQVGATPEANKRLKTYVVVDPSPFKLSNLLWSGWTGLLTFFGQAVMVAFLTYFLLLSGDTFKRKLVRLAGPTLTRRKITVHILDDINNSIQSYMFMLLITNAMVGIFTWAAFSWLGLENAGAWAAAASLLHIIPYFGPVITASVTGMAAFIQFDSISSALQVAGASLLIATIIGTLVTTWMTGRFAKMNTAAVFISLLFWTWLWGIWGMLLSIPIIVIVRVVSQHIEPLHPLAELLGD</sequence>
<dbReference type="RefSeq" id="WP_124705592.1">
    <property type="nucleotide sequence ID" value="NZ_BGOW01000027.1"/>
</dbReference>
<feature type="transmembrane region" description="Helical" evidence="6">
    <location>
        <begin position="85"/>
        <end position="107"/>
    </location>
</feature>
<evidence type="ECO:0000256" key="6">
    <source>
        <dbReference type="SAM" id="Phobius"/>
    </source>
</evidence>
<keyword evidence="5 6" id="KW-0472">Membrane</keyword>
<comment type="caution">
    <text evidence="7">The sequence shown here is derived from an EMBL/GenBank/DDBJ whole genome shotgun (WGS) entry which is preliminary data.</text>
</comment>
<name>A0A401JGR8_9PROT</name>
<dbReference type="Proteomes" id="UP000286806">
    <property type="component" value="Unassembled WGS sequence"/>
</dbReference>
<dbReference type="AlphaFoldDB" id="A0A401JGR8"/>
<dbReference type="GO" id="GO:0016020">
    <property type="term" value="C:membrane"/>
    <property type="evidence" value="ECO:0007669"/>
    <property type="project" value="UniProtKB-SubCell"/>
</dbReference>
<feature type="transmembrane region" description="Helical" evidence="6">
    <location>
        <begin position="316"/>
        <end position="335"/>
    </location>
</feature>
<feature type="transmembrane region" description="Helical" evidence="6">
    <location>
        <begin position="347"/>
        <end position="373"/>
    </location>
</feature>
<dbReference type="OrthoDB" id="8566218at2"/>
<feature type="transmembrane region" description="Helical" evidence="6">
    <location>
        <begin position="57"/>
        <end position="78"/>
    </location>
</feature>
<organism evidence="7 8">
    <name type="scientific">Sulfuriferula multivorans</name>
    <dbReference type="NCBI Taxonomy" id="1559896"/>
    <lineage>
        <taxon>Bacteria</taxon>
        <taxon>Pseudomonadati</taxon>
        <taxon>Pseudomonadota</taxon>
        <taxon>Betaproteobacteria</taxon>
        <taxon>Nitrosomonadales</taxon>
        <taxon>Sulfuricellaceae</taxon>
        <taxon>Sulfuriferula</taxon>
    </lineage>
</organism>
<comment type="subcellular location">
    <subcellularLocation>
        <location evidence="1">Membrane</location>
        <topology evidence="1">Multi-pass membrane protein</topology>
    </subcellularLocation>
</comment>
<keyword evidence="8" id="KW-1185">Reference proteome</keyword>
<evidence type="ECO:0000313" key="8">
    <source>
        <dbReference type="Proteomes" id="UP000286806"/>
    </source>
</evidence>
<feature type="transmembrane region" description="Helical" evidence="6">
    <location>
        <begin position="185"/>
        <end position="209"/>
    </location>
</feature>
<evidence type="ECO:0000256" key="5">
    <source>
        <dbReference type="ARBA" id="ARBA00023136"/>
    </source>
</evidence>
<evidence type="ECO:0000256" key="1">
    <source>
        <dbReference type="ARBA" id="ARBA00004141"/>
    </source>
</evidence>
<dbReference type="PANTHER" id="PTHR21716:SF16">
    <property type="entry name" value="BLL1467 PROTEIN"/>
    <property type="match status" value="1"/>
</dbReference>
<evidence type="ECO:0000256" key="4">
    <source>
        <dbReference type="ARBA" id="ARBA00022989"/>
    </source>
</evidence>
<protein>
    <submittedName>
        <fullName evidence="7">Putative transport protein</fullName>
    </submittedName>
</protein>
<evidence type="ECO:0000313" key="7">
    <source>
        <dbReference type="EMBL" id="GBL46816.1"/>
    </source>
</evidence>
<dbReference type="PANTHER" id="PTHR21716">
    <property type="entry name" value="TRANSMEMBRANE PROTEIN"/>
    <property type="match status" value="1"/>
</dbReference>
<proteinExistence type="inferred from homology"/>
<feature type="transmembrane region" description="Helical" evidence="6">
    <location>
        <begin position="247"/>
        <end position="271"/>
    </location>
</feature>
<dbReference type="GO" id="GO:0055085">
    <property type="term" value="P:transmembrane transport"/>
    <property type="evidence" value="ECO:0007669"/>
    <property type="project" value="TreeGrafter"/>
</dbReference>
<keyword evidence="4 6" id="KW-1133">Transmembrane helix</keyword>
<evidence type="ECO:0000256" key="3">
    <source>
        <dbReference type="ARBA" id="ARBA00022692"/>
    </source>
</evidence>